<evidence type="ECO:0000313" key="6">
    <source>
        <dbReference type="Proteomes" id="UP001302367"/>
    </source>
</evidence>
<evidence type="ECO:0000313" key="3">
    <source>
        <dbReference type="EMBL" id="PIA90974.1"/>
    </source>
</evidence>
<dbReference type="Proteomes" id="UP001302367">
    <property type="component" value="Chromosome 9"/>
</dbReference>
<reference evidence="4 6" key="2">
    <citation type="submission" date="2023-09" db="EMBL/GenBank/DDBJ databases">
        <title>Complete-Gapless Cercospora beticola genome.</title>
        <authorList>
            <person name="Wyatt N.A."/>
            <person name="Spanner R.E."/>
            <person name="Bolton M.D."/>
        </authorList>
    </citation>
    <scope>NUCLEOTIDE SEQUENCE [LARGE SCALE GENOMIC DNA]</scope>
    <source>
        <strain evidence="4">Cb09-40</strain>
    </source>
</reference>
<dbReference type="EMBL" id="LKMD01000107">
    <property type="protein sequence ID" value="PIA90974.1"/>
    <property type="molecule type" value="Genomic_DNA"/>
</dbReference>
<protein>
    <recommendedName>
        <fullName evidence="7">Serine-threonine protein kinase 19</fullName>
    </recommendedName>
</protein>
<dbReference type="OrthoDB" id="3980126at2759"/>
<evidence type="ECO:0000313" key="5">
    <source>
        <dbReference type="Proteomes" id="UP000230605"/>
    </source>
</evidence>
<dbReference type="InterPro" id="IPR018865">
    <property type="entry name" value="STK19-like"/>
</dbReference>
<gene>
    <name evidence="3" type="ORF">CB0940_11300</name>
    <name evidence="4" type="ORF">RHO25_012799</name>
</gene>
<organism evidence="3 5">
    <name type="scientific">Cercospora beticola</name>
    <name type="common">Sugarbeet leaf spot fungus</name>
    <dbReference type="NCBI Taxonomy" id="122368"/>
    <lineage>
        <taxon>Eukaryota</taxon>
        <taxon>Fungi</taxon>
        <taxon>Dikarya</taxon>
        <taxon>Ascomycota</taxon>
        <taxon>Pezizomycotina</taxon>
        <taxon>Dothideomycetes</taxon>
        <taxon>Dothideomycetidae</taxon>
        <taxon>Mycosphaerellales</taxon>
        <taxon>Mycosphaerellaceae</taxon>
        <taxon>Cercospora</taxon>
    </lineage>
</organism>
<sequence>MPKLPNPLLKRKSSSPFTSAQRTKPGLRKNSTVSDAERLEDVGIIPRLPTVSRQDVTSLIRHALNNAFEDIPERAAGMNSQQIADTLQARARIPPIVSIAHLHALSTSTTATERELARLVAEGKVRKVTIPGRGKGGTAIGEGVALVEDWVERVMRDDVALSKELKEQYVSLMREHPVSQTVPVIKIDQADIKSLVQAGFLTNPAALSSTVGNVFARPTGGAAGSIATAGHTAVTGTFAAVGGYGAIHDSGGGGSTLATQHNRTHNNKVQPTMTFSLPGTGSYLKMLTEARQHLLFLLKQLSPKFREATKDLLEEKWNGNVLGDEVSKAKRMRGEWSGVLPGQTRRWKQFHGLEFDWILAECLGSGLVELFDTGSVGMGVRAI</sequence>
<dbReference type="GO" id="GO:0046579">
    <property type="term" value="P:positive regulation of Ras protein signal transduction"/>
    <property type="evidence" value="ECO:0007669"/>
    <property type="project" value="TreeGrafter"/>
</dbReference>
<dbReference type="Pfam" id="PF10494">
    <property type="entry name" value="Stk19"/>
    <property type="match status" value="1"/>
</dbReference>
<name>A0A2G5HEJ5_CERBT</name>
<evidence type="ECO:0000256" key="2">
    <source>
        <dbReference type="SAM" id="MobiDB-lite"/>
    </source>
</evidence>
<comment type="similarity">
    <text evidence="1">Belongs to the STK19 family.</text>
</comment>
<evidence type="ECO:0008006" key="7">
    <source>
        <dbReference type="Google" id="ProtNLM"/>
    </source>
</evidence>
<evidence type="ECO:0000256" key="1">
    <source>
        <dbReference type="ARBA" id="ARBA00093458"/>
    </source>
</evidence>
<dbReference type="AlphaFoldDB" id="A0A2G5HEJ5"/>
<dbReference type="PANTHER" id="PTHR15243:SF0">
    <property type="entry name" value="SERINE_THREONINE-PROTEIN KINASE 19"/>
    <property type="match status" value="1"/>
</dbReference>
<dbReference type="EMBL" id="CP134192">
    <property type="protein sequence ID" value="WPB08135.1"/>
    <property type="molecule type" value="Genomic_DNA"/>
</dbReference>
<evidence type="ECO:0000313" key="4">
    <source>
        <dbReference type="EMBL" id="WPB08135.1"/>
    </source>
</evidence>
<dbReference type="Proteomes" id="UP000230605">
    <property type="component" value="Chromosome 9"/>
</dbReference>
<reference evidence="3 5" key="1">
    <citation type="submission" date="2015-10" db="EMBL/GenBank/DDBJ databases">
        <title>The cercosporin biosynthetic gene cluster was horizontally transferred to several fungal lineages and shown to be expanded in Cercospora beticola based on microsynteny with recipient genomes.</title>
        <authorList>
            <person name="De Jonge R."/>
            <person name="Ebert M.K."/>
            <person name="Suttle J.C."/>
            <person name="Jurick Ii W.M."/>
            <person name="Secor G.A."/>
            <person name="Thomma B.P."/>
            <person name="Van De Peer Y."/>
            <person name="Bolton M.D."/>
        </authorList>
    </citation>
    <scope>NUCLEOTIDE SEQUENCE [LARGE SCALE GENOMIC DNA]</scope>
    <source>
        <strain evidence="3 5">09-40</strain>
    </source>
</reference>
<proteinExistence type="inferred from homology"/>
<accession>A0A2G5HEJ5</accession>
<keyword evidence="6" id="KW-1185">Reference proteome</keyword>
<dbReference type="PANTHER" id="PTHR15243">
    <property type="entry name" value="SERINE/THREONINE-PROTEIN KINASE 19"/>
    <property type="match status" value="1"/>
</dbReference>
<feature type="region of interest" description="Disordered" evidence="2">
    <location>
        <begin position="1"/>
        <end position="34"/>
    </location>
</feature>